<organism evidence="1 2">
    <name type="scientific">Wenyingzhuangia heitensis</name>
    <dbReference type="NCBI Taxonomy" id="1487859"/>
    <lineage>
        <taxon>Bacteria</taxon>
        <taxon>Pseudomonadati</taxon>
        <taxon>Bacteroidota</taxon>
        <taxon>Flavobacteriia</taxon>
        <taxon>Flavobacteriales</taxon>
        <taxon>Flavobacteriaceae</taxon>
        <taxon>Wenyingzhuangia</taxon>
    </lineage>
</organism>
<protein>
    <submittedName>
        <fullName evidence="1">Uncharacterized protein</fullName>
    </submittedName>
</protein>
<dbReference type="Proteomes" id="UP000745859">
    <property type="component" value="Unassembled WGS sequence"/>
</dbReference>
<comment type="caution">
    <text evidence="1">The sequence shown here is derived from an EMBL/GenBank/DDBJ whole genome shotgun (WGS) entry which is preliminary data.</text>
</comment>
<name>A0ABX0UFA1_9FLAO</name>
<sequence>MKIAGLHALIHIDDEHEEQCVVCEYAISYNLIPILSPDVEDFSVENTDLVVCEKKTIDYIFSFLTTITTDQLFSRPPPFLL</sequence>
<reference evidence="1 2" key="1">
    <citation type="submission" date="2020-03" db="EMBL/GenBank/DDBJ databases">
        <title>Genomic Encyclopedia of Type Strains, Phase IV (KMG-IV): sequencing the most valuable type-strain genomes for metagenomic binning, comparative biology and taxonomic classification.</title>
        <authorList>
            <person name="Goeker M."/>
        </authorList>
    </citation>
    <scope>NUCLEOTIDE SEQUENCE [LARGE SCALE GENOMIC DNA]</scope>
    <source>
        <strain evidence="1 2">DSM 101599</strain>
    </source>
</reference>
<accession>A0ABX0UFA1</accession>
<dbReference type="RefSeq" id="WP_167190871.1">
    <property type="nucleotide sequence ID" value="NZ_JAASQL010000008.1"/>
</dbReference>
<evidence type="ECO:0000313" key="2">
    <source>
        <dbReference type="Proteomes" id="UP000745859"/>
    </source>
</evidence>
<dbReference type="EMBL" id="JAASQL010000008">
    <property type="protein sequence ID" value="NIJ46550.1"/>
    <property type="molecule type" value="Genomic_DNA"/>
</dbReference>
<keyword evidence="2" id="KW-1185">Reference proteome</keyword>
<proteinExistence type="predicted"/>
<evidence type="ECO:0000313" key="1">
    <source>
        <dbReference type="EMBL" id="NIJ46550.1"/>
    </source>
</evidence>
<gene>
    <name evidence="1" type="ORF">FHR24_003039</name>
</gene>